<dbReference type="InterPro" id="IPR000836">
    <property type="entry name" value="PRTase_dom"/>
</dbReference>
<accession>A0ABY9X1C8</accession>
<evidence type="ECO:0000313" key="1">
    <source>
        <dbReference type="EMBL" id="WNG49178.1"/>
    </source>
</evidence>
<name>A0ABY9X1C8_9BACT</name>
<keyword evidence="1" id="KW-0328">Glycosyltransferase</keyword>
<dbReference type="SUPFAM" id="SSF53271">
    <property type="entry name" value="PRTase-like"/>
    <property type="match status" value="1"/>
</dbReference>
<dbReference type="Gene3D" id="3.40.50.2020">
    <property type="match status" value="1"/>
</dbReference>
<dbReference type="CDD" id="cd06223">
    <property type="entry name" value="PRTases_typeI"/>
    <property type="match status" value="1"/>
</dbReference>
<evidence type="ECO:0000313" key="2">
    <source>
        <dbReference type="Proteomes" id="UP001611383"/>
    </source>
</evidence>
<protein>
    <submittedName>
        <fullName evidence="1">Phosphoribosyltransferase</fullName>
    </submittedName>
</protein>
<dbReference type="GO" id="GO:0016757">
    <property type="term" value="F:glycosyltransferase activity"/>
    <property type="evidence" value="ECO:0007669"/>
    <property type="project" value="UniProtKB-KW"/>
</dbReference>
<organism evidence="1 2">
    <name type="scientific">Archangium minus</name>
    <dbReference type="NCBI Taxonomy" id="83450"/>
    <lineage>
        <taxon>Bacteria</taxon>
        <taxon>Pseudomonadati</taxon>
        <taxon>Myxococcota</taxon>
        <taxon>Myxococcia</taxon>
        <taxon>Myxococcales</taxon>
        <taxon>Cystobacterineae</taxon>
        <taxon>Archangiaceae</taxon>
        <taxon>Archangium</taxon>
    </lineage>
</organism>
<proteinExistence type="predicted"/>
<gene>
    <name evidence="1" type="ORF">F0U60_37485</name>
</gene>
<keyword evidence="2" id="KW-1185">Reference proteome</keyword>
<reference evidence="1 2" key="1">
    <citation type="submission" date="2019-08" db="EMBL/GenBank/DDBJ databases">
        <title>Archangium and Cystobacter genomes.</title>
        <authorList>
            <person name="Chen I.-C.K."/>
            <person name="Wielgoss S."/>
        </authorList>
    </citation>
    <scope>NUCLEOTIDE SEQUENCE [LARGE SCALE GENOMIC DNA]</scope>
    <source>
        <strain evidence="1 2">Cbm 6</strain>
    </source>
</reference>
<sequence>MALTVACFASYLTNVTKAWRDEDHSASMFIKAIKGKPFKGYGHVPVRGWNTRFDHNNRHVTHTFFGKMAADHLDDVGMTMVPLCLVPLPSSDAVQGTSFTRFPARDLALAVQRELAKKGETVQIDDILRWKMAKQPSHAGGTRDAQELYENLVLTAAPSEGVVHVLVDDVCTGGGHLRAAKRRLEDADATVDYAVCAGRTVQIQPKDAFAVITEKLPDLEDPWDF</sequence>
<dbReference type="RefSeq" id="WP_395806855.1">
    <property type="nucleotide sequence ID" value="NZ_CP043494.1"/>
</dbReference>
<dbReference type="EMBL" id="CP043494">
    <property type="protein sequence ID" value="WNG49178.1"/>
    <property type="molecule type" value="Genomic_DNA"/>
</dbReference>
<keyword evidence="1" id="KW-0808">Transferase</keyword>
<dbReference type="Proteomes" id="UP001611383">
    <property type="component" value="Chromosome"/>
</dbReference>
<dbReference type="InterPro" id="IPR029057">
    <property type="entry name" value="PRTase-like"/>
</dbReference>